<evidence type="ECO:0000313" key="5">
    <source>
        <dbReference type="Proteomes" id="UP000028933"/>
    </source>
</evidence>
<dbReference type="STRING" id="1338011.BD94_1885"/>
<dbReference type="eggNOG" id="COG0456">
    <property type="taxonomic scope" value="Bacteria"/>
</dbReference>
<dbReference type="RefSeq" id="WP_024564444.1">
    <property type="nucleotide sequence ID" value="NZ_CP007547.1"/>
</dbReference>
<reference evidence="4" key="1">
    <citation type="journal article" date="2013" name="Lancet">
        <title>First case of E anophelis outbreak in an intensive-care unit.</title>
        <authorList>
            <person name="Teo J."/>
            <person name="Tan S.Y."/>
            <person name="Tay M."/>
            <person name="Ding Y."/>
            <person name="Kjelleberg S."/>
            <person name="Givskov M."/>
            <person name="Lin R.T."/>
            <person name="Yang L."/>
        </authorList>
    </citation>
    <scope>NUCLEOTIDE SEQUENCE [LARGE SCALE GENOMIC DNA]</scope>
    <source>
        <strain evidence="4">NUHP1</strain>
    </source>
</reference>
<feature type="domain" description="N-acetyltransferase" evidence="3">
    <location>
        <begin position="1"/>
        <end position="141"/>
    </location>
</feature>
<proteinExistence type="predicted"/>
<organism evidence="4 5">
    <name type="scientific">Elizabethkingia anophelis NUHP1</name>
    <dbReference type="NCBI Taxonomy" id="1338011"/>
    <lineage>
        <taxon>Bacteria</taxon>
        <taxon>Pseudomonadati</taxon>
        <taxon>Bacteroidota</taxon>
        <taxon>Flavobacteriia</taxon>
        <taxon>Flavobacteriales</taxon>
        <taxon>Weeksellaceae</taxon>
        <taxon>Elizabethkingia</taxon>
    </lineage>
</organism>
<evidence type="ECO:0000256" key="1">
    <source>
        <dbReference type="ARBA" id="ARBA00022679"/>
    </source>
</evidence>
<dbReference type="InterPro" id="IPR000182">
    <property type="entry name" value="GNAT_dom"/>
</dbReference>
<dbReference type="AlphaFoldDB" id="A0A077EJH8"/>
<accession>A0A077EJH8</accession>
<dbReference type="PROSITE" id="PS51186">
    <property type="entry name" value="GNAT"/>
    <property type="match status" value="1"/>
</dbReference>
<evidence type="ECO:0000256" key="2">
    <source>
        <dbReference type="ARBA" id="ARBA00023315"/>
    </source>
</evidence>
<dbReference type="HOGENOM" id="CLU_013985_34_4_10"/>
<gene>
    <name evidence="4" type="ORF">BD94_1885</name>
</gene>
<name>A0A077EJH8_9FLAO</name>
<keyword evidence="1" id="KW-0808">Transferase</keyword>
<dbReference type="SUPFAM" id="SSF55729">
    <property type="entry name" value="Acyl-CoA N-acyltransferases (Nat)"/>
    <property type="match status" value="1"/>
</dbReference>
<dbReference type="Proteomes" id="UP000028933">
    <property type="component" value="Chromosome"/>
</dbReference>
<dbReference type="GO" id="GO:0016747">
    <property type="term" value="F:acyltransferase activity, transferring groups other than amino-acyl groups"/>
    <property type="evidence" value="ECO:0007669"/>
    <property type="project" value="InterPro"/>
</dbReference>
<dbReference type="PANTHER" id="PTHR43877">
    <property type="entry name" value="AMINOALKYLPHOSPHONATE N-ACETYLTRANSFERASE-RELATED-RELATED"/>
    <property type="match status" value="1"/>
</dbReference>
<sequence>MKIRAIKESDHEVISKLLGQLGYPDTEKFIQNKIRALLLNPNEYLVIIEDDEQQVFGFISIHIIPQIALEGDFARISYFSVDENYRSMGAGKMLEEYCVQVATERNCDRIELHCHSRREKAHLFYYRQGYEESPKYLMKKL</sequence>
<dbReference type="EMBL" id="CP007547">
    <property type="protein sequence ID" value="AIL45660.1"/>
    <property type="molecule type" value="Genomic_DNA"/>
</dbReference>
<protein>
    <submittedName>
        <fullName evidence="4">PhnO protein</fullName>
    </submittedName>
</protein>
<dbReference type="Pfam" id="PF00583">
    <property type="entry name" value="Acetyltransf_1"/>
    <property type="match status" value="1"/>
</dbReference>
<keyword evidence="2" id="KW-0012">Acyltransferase</keyword>
<dbReference type="InterPro" id="IPR050832">
    <property type="entry name" value="Bact_Acetyltransf"/>
</dbReference>
<dbReference type="KEGG" id="eao:BD94_1885"/>
<evidence type="ECO:0000259" key="3">
    <source>
        <dbReference type="PROSITE" id="PS51186"/>
    </source>
</evidence>
<dbReference type="CDD" id="cd04301">
    <property type="entry name" value="NAT_SF"/>
    <property type="match status" value="1"/>
</dbReference>
<dbReference type="InterPro" id="IPR016181">
    <property type="entry name" value="Acyl_CoA_acyltransferase"/>
</dbReference>
<reference evidence="4" key="2">
    <citation type="journal article" date="2015" name="Genome Biol. Evol.">
        <title>Complete Genome Sequence and Transcriptomic Analysis of the Novel Pathogen Elizabethkingia anophelis in Response to Oxidative Stress.</title>
        <authorList>
            <person name="Li Y."/>
            <person name="Liu Y."/>
            <person name="Chew S.C."/>
            <person name="Tay M."/>
            <person name="Salido M.M."/>
            <person name="Teo J."/>
            <person name="Lauro F.M."/>
            <person name="Givskov M."/>
            <person name="Yang L."/>
        </authorList>
    </citation>
    <scope>NUCLEOTIDE SEQUENCE</scope>
    <source>
        <strain evidence="4">NUHP1</strain>
    </source>
</reference>
<dbReference type="Gene3D" id="3.40.630.30">
    <property type="match status" value="1"/>
</dbReference>
<evidence type="ECO:0000313" key="4">
    <source>
        <dbReference type="EMBL" id="AIL45660.1"/>
    </source>
</evidence>